<gene>
    <name evidence="4" type="ORF">SAMEA4029010_CIC11G00000000901</name>
</gene>
<dbReference type="SUPFAM" id="SSF56214">
    <property type="entry name" value="4'-phosphopantetheinyl transferase"/>
    <property type="match status" value="2"/>
</dbReference>
<evidence type="ECO:0000256" key="1">
    <source>
        <dbReference type="ARBA" id="ARBA00013172"/>
    </source>
</evidence>
<dbReference type="EMBL" id="LT635756">
    <property type="protein sequence ID" value="SGZ46236.1"/>
    <property type="molecule type" value="Genomic_DNA"/>
</dbReference>
<feature type="domain" description="4'-phosphopantetheinyl transferase" evidence="3">
    <location>
        <begin position="140"/>
        <end position="219"/>
    </location>
</feature>
<dbReference type="GO" id="GO:0000287">
    <property type="term" value="F:magnesium ion binding"/>
    <property type="evidence" value="ECO:0007669"/>
    <property type="project" value="InterPro"/>
</dbReference>
<dbReference type="EC" id="2.7.8.7" evidence="1"/>
<dbReference type="Gene3D" id="3.90.470.20">
    <property type="entry name" value="4'-phosphopantetheinyl transferase domain"/>
    <property type="match status" value="1"/>
</dbReference>
<dbReference type="GO" id="GO:0008897">
    <property type="term" value="F:holo-[acyl-carrier-protein] synthase activity"/>
    <property type="evidence" value="ECO:0007669"/>
    <property type="project" value="UniProtKB-EC"/>
</dbReference>
<evidence type="ECO:0000259" key="3">
    <source>
        <dbReference type="Pfam" id="PF01648"/>
    </source>
</evidence>
<dbReference type="PANTHER" id="PTHR12215:SF10">
    <property type="entry name" value="L-AMINOADIPATE-SEMIALDEHYDE DEHYDROGENASE-PHOSPHOPANTETHEINYL TRANSFERASE"/>
    <property type="match status" value="1"/>
</dbReference>
<accession>A0A1L0B852</accession>
<proteinExistence type="predicted"/>
<dbReference type="InterPro" id="IPR050559">
    <property type="entry name" value="P-Pant_transferase_sf"/>
</dbReference>
<evidence type="ECO:0000313" key="5">
    <source>
        <dbReference type="Proteomes" id="UP000182334"/>
    </source>
</evidence>
<dbReference type="AlphaFoldDB" id="A0A1L0B852"/>
<keyword evidence="5" id="KW-1185">Reference proteome</keyword>
<dbReference type="PANTHER" id="PTHR12215">
    <property type="entry name" value="PHOSPHOPANTETHEINE TRANSFERASE"/>
    <property type="match status" value="1"/>
</dbReference>
<dbReference type="OrthoDB" id="26719at2759"/>
<protein>
    <recommendedName>
        <fullName evidence="1">holo-[acyl-carrier-protein] synthase</fullName>
        <ecNumber evidence="1">2.7.8.7</ecNumber>
    </recommendedName>
</protein>
<dbReference type="InterPro" id="IPR008278">
    <property type="entry name" value="4-PPantetheinyl_Trfase_dom"/>
</dbReference>
<organism evidence="4 5">
    <name type="scientific">Sungouiella intermedia</name>
    <dbReference type="NCBI Taxonomy" id="45354"/>
    <lineage>
        <taxon>Eukaryota</taxon>
        <taxon>Fungi</taxon>
        <taxon>Dikarya</taxon>
        <taxon>Ascomycota</taxon>
        <taxon>Saccharomycotina</taxon>
        <taxon>Pichiomycetes</taxon>
        <taxon>Metschnikowiaceae</taxon>
        <taxon>Sungouiella</taxon>
    </lineage>
</organism>
<sequence length="320" mass="36737">MSELTHDLMLHHLQSIDGHQIILFTTSTANAELVQFLSDDFNFEICMRKLSLKDQLKVRNSQHNRIKELGLRLFSKYVLNYIVYIQGGSPSFDPWAELPMEYNKYGKPQLKNQNILNFQYNSSSSNDIISIVVLINSSSSVGIDLSHETQDSISATDFMDQFQGIFTSHEQNQLMEIDNIEERYVAFNHFWTLKEAFTKFIGCGLNVDLAKISFHLTDEKLELRGSIPSEKGLVTGYNVKWLEGIEVEYSELANEFRTNFNHHHYKVYCSSAVLRAEDKLPVIVTVISPHDNIKKSKNFHFDMGRLVEGLVDTDLVNGTR</sequence>
<dbReference type="InterPro" id="IPR037143">
    <property type="entry name" value="4-PPantetheinyl_Trfase_dom_sf"/>
</dbReference>
<evidence type="ECO:0000313" key="4">
    <source>
        <dbReference type="EMBL" id="SGZ46236.1"/>
    </source>
</evidence>
<evidence type="ECO:0000256" key="2">
    <source>
        <dbReference type="ARBA" id="ARBA00022679"/>
    </source>
</evidence>
<name>A0A1L0B852_9ASCO</name>
<dbReference type="Proteomes" id="UP000182334">
    <property type="component" value="Chromosome I"/>
</dbReference>
<reference evidence="4 5" key="1">
    <citation type="submission" date="2016-10" db="EMBL/GenBank/DDBJ databases">
        <authorList>
            <person name="de Groot N.N."/>
        </authorList>
    </citation>
    <scope>NUCLEOTIDE SEQUENCE [LARGE SCALE GENOMIC DNA]</scope>
    <source>
        <strain evidence="4 5">CBS 141442</strain>
    </source>
</reference>
<dbReference type="GO" id="GO:0019878">
    <property type="term" value="P:lysine biosynthetic process via aminoadipic acid"/>
    <property type="evidence" value="ECO:0007669"/>
    <property type="project" value="TreeGrafter"/>
</dbReference>
<keyword evidence="2" id="KW-0808">Transferase</keyword>
<dbReference type="STRING" id="45354.A0A1L0B852"/>
<dbReference type="GO" id="GO:0005829">
    <property type="term" value="C:cytosol"/>
    <property type="evidence" value="ECO:0007669"/>
    <property type="project" value="TreeGrafter"/>
</dbReference>
<dbReference type="Pfam" id="PF01648">
    <property type="entry name" value="ACPS"/>
    <property type="match status" value="1"/>
</dbReference>